<dbReference type="InterPro" id="IPR036020">
    <property type="entry name" value="WW_dom_sf"/>
</dbReference>
<feature type="domain" description="WW" evidence="3">
    <location>
        <begin position="307"/>
        <end position="341"/>
    </location>
</feature>
<dbReference type="Proteomes" id="UP001642484">
    <property type="component" value="Unassembled WGS sequence"/>
</dbReference>
<proteinExistence type="predicted"/>
<feature type="domain" description="WW" evidence="3">
    <location>
        <begin position="451"/>
        <end position="485"/>
    </location>
</feature>
<feature type="region of interest" description="Disordered" evidence="2">
    <location>
        <begin position="472"/>
        <end position="495"/>
    </location>
</feature>
<dbReference type="PANTHER" id="PTHR10316">
    <property type="entry name" value="MEMBRANE ASSOCIATED GUANYLATE KINASE-RELATED"/>
    <property type="match status" value="1"/>
</dbReference>
<dbReference type="SUPFAM" id="SSF51045">
    <property type="entry name" value="WW domain"/>
    <property type="match status" value="3"/>
</dbReference>
<gene>
    <name evidence="4" type="ORF">CCMP2556_LOCUS45434</name>
</gene>
<keyword evidence="5" id="KW-1185">Reference proteome</keyword>
<evidence type="ECO:0000313" key="5">
    <source>
        <dbReference type="Proteomes" id="UP001642484"/>
    </source>
</evidence>
<evidence type="ECO:0000313" key="4">
    <source>
        <dbReference type="EMBL" id="CAK9095381.1"/>
    </source>
</evidence>
<dbReference type="SUPFAM" id="SSF50249">
    <property type="entry name" value="Nucleic acid-binding proteins"/>
    <property type="match status" value="1"/>
</dbReference>
<organism evidence="4 5">
    <name type="scientific">Durusdinium trenchii</name>
    <dbReference type="NCBI Taxonomy" id="1381693"/>
    <lineage>
        <taxon>Eukaryota</taxon>
        <taxon>Sar</taxon>
        <taxon>Alveolata</taxon>
        <taxon>Dinophyceae</taxon>
        <taxon>Suessiales</taxon>
        <taxon>Symbiodiniaceae</taxon>
        <taxon>Durusdinium</taxon>
    </lineage>
</organism>
<protein>
    <recommendedName>
        <fullName evidence="3">WW domain-containing protein</fullName>
    </recommendedName>
</protein>
<evidence type="ECO:0000259" key="3">
    <source>
        <dbReference type="PROSITE" id="PS50020"/>
    </source>
</evidence>
<evidence type="ECO:0000256" key="1">
    <source>
        <dbReference type="ARBA" id="ARBA00022737"/>
    </source>
</evidence>
<dbReference type="PANTHER" id="PTHR10316:SF68">
    <property type="entry name" value="AGAP003128-PA"/>
    <property type="match status" value="1"/>
</dbReference>
<dbReference type="EMBL" id="CAXAMN010025472">
    <property type="protein sequence ID" value="CAK9095381.1"/>
    <property type="molecule type" value="Genomic_DNA"/>
</dbReference>
<dbReference type="Pfam" id="PF00397">
    <property type="entry name" value="WW"/>
    <property type="match status" value="3"/>
</dbReference>
<dbReference type="InterPro" id="IPR012340">
    <property type="entry name" value="NA-bd_OB-fold"/>
</dbReference>
<feature type="domain" description="WW" evidence="3">
    <location>
        <begin position="269"/>
        <end position="303"/>
    </location>
</feature>
<name>A0ABP0R861_9DINO</name>
<evidence type="ECO:0000256" key="2">
    <source>
        <dbReference type="SAM" id="MobiDB-lite"/>
    </source>
</evidence>
<dbReference type="PROSITE" id="PS01159">
    <property type="entry name" value="WW_DOMAIN_1"/>
    <property type="match status" value="2"/>
</dbReference>
<feature type="compositionally biased region" description="Polar residues" evidence="2">
    <location>
        <begin position="472"/>
        <end position="481"/>
    </location>
</feature>
<sequence>MSAKTGSYAVVKIHGNARVTIQDPKTRNLRDQFVSCAFEGEQLKEELQNVEIGGTVTKSLVFRCLSVLLPLSHSAPFLLPLSTWPEPSVVCRIHGRRGDCGGAVRRMRRRLMGPLGACGWDEHVRLGCAAAECPCSWLERCMPRYELVRQHSSYELVNVGVCATSHLQPLFATVLLAVLLLLGTLLAKWSLRIWEASTKKSLTVSAADVNALCAKDLGVDVHRVWLHQTDFSHAGPPPLGSELEFFLYRDAKGIGAADALLVKAKEEEAPLPSGWKKVWCEQHKEWYYWNSARKEAQWVRPIEVSEAPLPKGWEKVFDVQRGQHYYWHAALKKSTWERPEASARMQGKVVEWNGVFGWLQGDGHSEKILLKWRDVCGETDLTKGDHVEFLLSDDGGPRALEVCSVSAPKRKKPPTLEKADDAVEGQKEKKPKKDELNAERAPELDHEEKLAPLLPGWEEHFSEDYEQPYYWHQQSKQSSWDRPSVAKDQGDEPEVTGKPLPAAFVQNSHARPPIVTVHTRSFPRPPPWAWPAPMQRPVVLRPRALAPWHAPLRGCSLVCATRCSTQAEWQALALNGRGRPGHPPSADVCFWCQQKKKRCWCIA</sequence>
<dbReference type="SMART" id="SM00456">
    <property type="entry name" value="WW"/>
    <property type="match status" value="3"/>
</dbReference>
<comment type="caution">
    <text evidence="4">The sequence shown here is derived from an EMBL/GenBank/DDBJ whole genome shotgun (WGS) entry which is preliminary data.</text>
</comment>
<dbReference type="Gene3D" id="2.20.70.10">
    <property type="match status" value="3"/>
</dbReference>
<keyword evidence="1" id="KW-0677">Repeat</keyword>
<dbReference type="CDD" id="cd00201">
    <property type="entry name" value="WW"/>
    <property type="match status" value="3"/>
</dbReference>
<feature type="compositionally biased region" description="Basic and acidic residues" evidence="2">
    <location>
        <begin position="414"/>
        <end position="449"/>
    </location>
</feature>
<dbReference type="InterPro" id="IPR001202">
    <property type="entry name" value="WW_dom"/>
</dbReference>
<accession>A0ABP0R861</accession>
<dbReference type="PROSITE" id="PS50020">
    <property type="entry name" value="WW_DOMAIN_2"/>
    <property type="match status" value="3"/>
</dbReference>
<reference evidence="4 5" key="1">
    <citation type="submission" date="2024-02" db="EMBL/GenBank/DDBJ databases">
        <authorList>
            <person name="Chen Y."/>
            <person name="Shah S."/>
            <person name="Dougan E. K."/>
            <person name="Thang M."/>
            <person name="Chan C."/>
        </authorList>
    </citation>
    <scope>NUCLEOTIDE SEQUENCE [LARGE SCALE GENOMIC DNA]</scope>
</reference>
<feature type="region of interest" description="Disordered" evidence="2">
    <location>
        <begin position="404"/>
        <end position="449"/>
    </location>
</feature>